<dbReference type="InterPro" id="IPR014027">
    <property type="entry name" value="UDP-Glc/GDP-Man_DH_C"/>
</dbReference>
<dbReference type="EMBL" id="NPEU01000806">
    <property type="protein sequence ID" value="RAI27778.1"/>
    <property type="molecule type" value="Genomic_DNA"/>
</dbReference>
<dbReference type="OrthoDB" id="9803238at2"/>
<evidence type="ECO:0000259" key="1">
    <source>
        <dbReference type="SMART" id="SM00984"/>
    </source>
</evidence>
<feature type="domain" description="UDP-glucose/GDP-mannose dehydrogenase C-terminal" evidence="1">
    <location>
        <begin position="1"/>
        <end position="70"/>
    </location>
</feature>
<dbReference type="Gene3D" id="3.40.50.720">
    <property type="entry name" value="NAD(P)-binding Rossmann-like Domain"/>
    <property type="match status" value="1"/>
</dbReference>
<accession>A0A327JXF8</accession>
<comment type="caution">
    <text evidence="2">The sequence shown here is derived from an EMBL/GenBank/DDBJ whole genome shotgun (WGS) entry which is preliminary data.</text>
</comment>
<dbReference type="GO" id="GO:0016616">
    <property type="term" value="F:oxidoreductase activity, acting on the CH-OH group of donors, NAD or NADP as acceptor"/>
    <property type="evidence" value="ECO:0007669"/>
    <property type="project" value="InterPro"/>
</dbReference>
<reference evidence="2 3" key="1">
    <citation type="submission" date="2017-07" db="EMBL/GenBank/DDBJ databases">
        <title>Draft Genome Sequences of Select Purple Nonsulfur Bacteria.</title>
        <authorList>
            <person name="Lasarre B."/>
            <person name="Mckinlay J.B."/>
        </authorList>
    </citation>
    <scope>NUCLEOTIDE SEQUENCE [LARGE SCALE GENOMIC DNA]</scope>
    <source>
        <strain evidence="2 3">DSM 11907</strain>
    </source>
</reference>
<proteinExistence type="predicted"/>
<keyword evidence="3" id="KW-1185">Reference proteome</keyword>
<dbReference type="AlphaFoldDB" id="A0A327JXF8"/>
<organism evidence="2 3">
    <name type="scientific">Rhodoplanes elegans</name>
    <dbReference type="NCBI Taxonomy" id="29408"/>
    <lineage>
        <taxon>Bacteria</taxon>
        <taxon>Pseudomonadati</taxon>
        <taxon>Pseudomonadota</taxon>
        <taxon>Alphaproteobacteria</taxon>
        <taxon>Hyphomicrobiales</taxon>
        <taxon>Nitrobacteraceae</taxon>
        <taxon>Rhodoplanes</taxon>
    </lineage>
</organism>
<protein>
    <recommendedName>
        <fullName evidence="1">UDP-glucose/GDP-mannose dehydrogenase C-terminal domain-containing protein</fullName>
    </recommendedName>
</protein>
<gene>
    <name evidence="2" type="ORF">CH338_29825</name>
</gene>
<dbReference type="SUPFAM" id="SSF52413">
    <property type="entry name" value="UDP-glucose/GDP-mannose dehydrogenase C-terminal domain"/>
    <property type="match status" value="1"/>
</dbReference>
<dbReference type="InterPro" id="IPR036220">
    <property type="entry name" value="UDP-Glc/GDP-Man_DH_C_sf"/>
</dbReference>
<dbReference type="Proteomes" id="UP000248863">
    <property type="component" value="Unassembled WGS sequence"/>
</dbReference>
<name>A0A327JXF8_9BRAD</name>
<evidence type="ECO:0000313" key="3">
    <source>
        <dbReference type="Proteomes" id="UP000248863"/>
    </source>
</evidence>
<dbReference type="SMART" id="SM00984">
    <property type="entry name" value="UDPG_MGDP_dh_C"/>
    <property type="match status" value="1"/>
</dbReference>
<dbReference type="Pfam" id="PF03720">
    <property type="entry name" value="UDPG_MGDP_dh_C"/>
    <property type="match status" value="1"/>
</dbReference>
<evidence type="ECO:0000313" key="2">
    <source>
        <dbReference type="EMBL" id="RAI27778.1"/>
    </source>
</evidence>
<sequence>MIDYHDPFIAVVPNTREHAALAGRRSVSLTTEAIAGYDAVLIATDHDTVDYPALVAAARLVVDTRNVCGRARIESDKVVKT</sequence>
<dbReference type="GO" id="GO:0051287">
    <property type="term" value="F:NAD binding"/>
    <property type="evidence" value="ECO:0007669"/>
    <property type="project" value="InterPro"/>
</dbReference>